<dbReference type="RefSeq" id="WP_019921696.1">
    <property type="nucleotide sequence ID" value="NZ_CP140152.1"/>
</dbReference>
<dbReference type="EMBL" id="CP140152">
    <property type="protein sequence ID" value="WQH03404.1"/>
    <property type="molecule type" value="Genomic_DNA"/>
</dbReference>
<gene>
    <name evidence="1" type="ORF">SR858_20450</name>
</gene>
<name>A0ABZ0XUI5_9BURK</name>
<evidence type="ECO:0000313" key="1">
    <source>
        <dbReference type="EMBL" id="WQH03404.1"/>
    </source>
</evidence>
<protein>
    <submittedName>
        <fullName evidence="1">Uncharacterized protein</fullName>
    </submittedName>
</protein>
<dbReference type="Proteomes" id="UP001326110">
    <property type="component" value="Chromosome"/>
</dbReference>
<sequence>MQPTNDRTSDRSDNIQRRFHLVEQAIGQASEASSAEQHLPSELRDSIQRVDRLGDTAREVLQSGDQARIRKLVTDMTASAERARRVCTNIPQLSAQIRGAVSHMASQIQELKRDLQ</sequence>
<proteinExistence type="predicted"/>
<keyword evidence="2" id="KW-1185">Reference proteome</keyword>
<dbReference type="GeneID" id="43163447"/>
<accession>A0ABZ0XUI5</accession>
<organism evidence="1 2">
    <name type="scientific">Duganella zoogloeoides</name>
    <dbReference type="NCBI Taxonomy" id="75659"/>
    <lineage>
        <taxon>Bacteria</taxon>
        <taxon>Pseudomonadati</taxon>
        <taxon>Pseudomonadota</taxon>
        <taxon>Betaproteobacteria</taxon>
        <taxon>Burkholderiales</taxon>
        <taxon>Oxalobacteraceae</taxon>
        <taxon>Telluria group</taxon>
        <taxon>Duganella</taxon>
    </lineage>
</organism>
<evidence type="ECO:0000313" key="2">
    <source>
        <dbReference type="Proteomes" id="UP001326110"/>
    </source>
</evidence>
<reference evidence="1 2" key="1">
    <citation type="submission" date="2023-11" db="EMBL/GenBank/DDBJ databases">
        <title>MicrobeMod: A computational toolkit for identifying prokaryotic methylation and restriction-modification with nanopore sequencing.</title>
        <authorList>
            <person name="Crits-Christoph A."/>
            <person name="Kang S.C."/>
            <person name="Lee H."/>
            <person name="Ostrov N."/>
        </authorList>
    </citation>
    <scope>NUCLEOTIDE SEQUENCE [LARGE SCALE GENOMIC DNA]</scope>
    <source>
        <strain evidence="1 2">ATCC 25935</strain>
    </source>
</reference>